<dbReference type="InterPro" id="IPR007861">
    <property type="entry name" value="DNA_mismatch_repair_MutS_clamp"/>
</dbReference>
<sequence>MNFMKNRIDRPVEPLPKPQVFRHIDLRPSSSRAASKSIHDTLNQTVAANEPYPICAVAEGRGHATLEIGLAGIDIAAPVLQMSQFSDNFWYSNILTSLQALNPVMVFFSDHSLNTRASNLPNLIRQLLPHVQIVSLPRSFFNDGFAMKHMDSLCCSAFQTLKDTLRAKYYGLAAVGALIRHCFESNLLRIAPKSLQFCYLSKRQTMTIDVECIGHLELIYSLHKSNDKHSLYRLLNHCITSVGKRHLRANLLEPSSSRELLETRLACVDELLMKSDLLCGIQRILRDLVDIGGLMKLAVDVDKSRTTKQNTIHVLNQAKTLRNALRSVPELKALLEDVQCSILLDIKDTLSNEVYKQLNDRISTVLDVESGNVHVSDYHRLFLVKSKVSSTLDVLRSLYSEVIDEIREYVANLTQEYRMLLKMSYTKSLGFHMQVAFKDAGPSFPRIFKILNRSGQRCCLTTGPLQAFNERINGIVKEIEMVSFSVIKQLIDDIREHVESIYALVANVTDLDVLQSLAVVSQNKEFCRPTFSRSTKIVAARHPLLEAYGEVEKVVKNNIIATPEYNVFIVTGPNMSGKTVYMKTISLLQIMAQLGCYVPAARAEFRIADRLMVVFGAAENIEHDLSNSSRMSRKLETIAHSLTVNSLVVIDELFGDTQSPDPSGPRWKLLERIVSFVGFKAGAACESLAAVERPFVYLTTHCHDMLRPLEHMHNVSRLCLQTEVLDVDGFERLRYKYTVAEGKTNVKNYGIALARCVRIPETVISRAEQINEDLKNRTIGGRFTHNTTTFNGSFSTQANLQHFDKRLYDLYAQLALLMSEGNAENMEALGVQINELLERFVGTLPVDVVNYLKETPLESLLATKNQTQNVNSDLTMPSVSEGIAGESEAIATGGSEPFEIDETIMIDEDSQEI</sequence>
<evidence type="ECO:0000256" key="2">
    <source>
        <dbReference type="ARBA" id="ARBA00022741"/>
    </source>
</evidence>
<dbReference type="GO" id="GO:0030983">
    <property type="term" value="F:mismatched DNA binding"/>
    <property type="evidence" value="ECO:0007669"/>
    <property type="project" value="InterPro"/>
</dbReference>
<keyword evidence="4" id="KW-0238">DNA-binding</keyword>
<dbReference type="Pfam" id="PF05190">
    <property type="entry name" value="MutS_IV"/>
    <property type="match status" value="1"/>
</dbReference>
<gene>
    <name evidence="8" type="primary">5568589</name>
</gene>
<name>A0A6I8T4J8_AEDAE</name>
<evidence type="ECO:0000256" key="5">
    <source>
        <dbReference type="ARBA" id="ARBA00023254"/>
    </source>
</evidence>
<dbReference type="GO" id="GO:0005634">
    <property type="term" value="C:nucleus"/>
    <property type="evidence" value="ECO:0007669"/>
    <property type="project" value="TreeGrafter"/>
</dbReference>
<dbReference type="InterPro" id="IPR000432">
    <property type="entry name" value="DNA_mismatch_repair_MutS_C"/>
</dbReference>
<dbReference type="SUPFAM" id="SSF48334">
    <property type="entry name" value="DNA repair protein MutS, domain III"/>
    <property type="match status" value="1"/>
</dbReference>
<proteinExistence type="inferred from homology"/>
<evidence type="ECO:0000259" key="6">
    <source>
        <dbReference type="SMART" id="SM00533"/>
    </source>
</evidence>
<dbReference type="Gene3D" id="1.10.1420.10">
    <property type="match status" value="2"/>
</dbReference>
<organism evidence="8 9">
    <name type="scientific">Aedes aegypti</name>
    <name type="common">Yellowfever mosquito</name>
    <name type="synonym">Culex aegypti</name>
    <dbReference type="NCBI Taxonomy" id="7159"/>
    <lineage>
        <taxon>Eukaryota</taxon>
        <taxon>Metazoa</taxon>
        <taxon>Ecdysozoa</taxon>
        <taxon>Arthropoda</taxon>
        <taxon>Hexapoda</taxon>
        <taxon>Insecta</taxon>
        <taxon>Pterygota</taxon>
        <taxon>Neoptera</taxon>
        <taxon>Endopterygota</taxon>
        <taxon>Diptera</taxon>
        <taxon>Nematocera</taxon>
        <taxon>Culicoidea</taxon>
        <taxon>Culicidae</taxon>
        <taxon>Culicinae</taxon>
        <taxon>Aedini</taxon>
        <taxon>Aedes</taxon>
        <taxon>Stegomyia</taxon>
    </lineage>
</organism>
<dbReference type="InterPro" id="IPR027417">
    <property type="entry name" value="P-loop_NTPase"/>
</dbReference>
<dbReference type="GO" id="GO:0007131">
    <property type="term" value="P:reciprocal meiotic recombination"/>
    <property type="evidence" value="ECO:0007669"/>
    <property type="project" value="TreeGrafter"/>
</dbReference>
<dbReference type="PANTHER" id="PTHR11361:SF21">
    <property type="entry name" value="MUTS PROTEIN HOMOLOG 4"/>
    <property type="match status" value="1"/>
</dbReference>
<dbReference type="InterPro" id="IPR036678">
    <property type="entry name" value="MutS_con_dom_sf"/>
</dbReference>
<reference evidence="8" key="2">
    <citation type="submission" date="2020-05" db="UniProtKB">
        <authorList>
            <consortium name="EnsemblMetazoa"/>
        </authorList>
    </citation>
    <scope>IDENTIFICATION</scope>
    <source>
        <strain evidence="8">LVP_AGWG</strain>
    </source>
</reference>
<keyword evidence="9" id="KW-1185">Reference proteome</keyword>
<feature type="domain" description="DNA mismatch repair protein MutS core" evidence="6">
    <location>
        <begin position="226"/>
        <end position="548"/>
    </location>
</feature>
<dbReference type="GO" id="GO:0006298">
    <property type="term" value="P:mismatch repair"/>
    <property type="evidence" value="ECO:0007669"/>
    <property type="project" value="InterPro"/>
</dbReference>
<evidence type="ECO:0000256" key="3">
    <source>
        <dbReference type="ARBA" id="ARBA00022840"/>
    </source>
</evidence>
<dbReference type="SMART" id="SM00533">
    <property type="entry name" value="MUTSd"/>
    <property type="match status" value="1"/>
</dbReference>
<dbReference type="Proteomes" id="UP000008820">
    <property type="component" value="Chromosome 3"/>
</dbReference>
<dbReference type="SUPFAM" id="SSF52540">
    <property type="entry name" value="P-loop containing nucleoside triphosphate hydrolases"/>
    <property type="match status" value="1"/>
</dbReference>
<dbReference type="PANTHER" id="PTHR11361">
    <property type="entry name" value="DNA MISMATCH REPAIR PROTEIN MUTS FAMILY MEMBER"/>
    <property type="match status" value="1"/>
</dbReference>
<evidence type="ECO:0000256" key="4">
    <source>
        <dbReference type="ARBA" id="ARBA00023125"/>
    </source>
</evidence>
<dbReference type="InterPro" id="IPR007696">
    <property type="entry name" value="DNA_mismatch_repair_MutS_core"/>
</dbReference>
<dbReference type="InParanoid" id="A0A6I8T4J8"/>
<reference evidence="8 9" key="1">
    <citation type="submission" date="2017-06" db="EMBL/GenBank/DDBJ databases">
        <title>Aedes aegypti genome working group (AGWG) sequencing and assembly.</title>
        <authorList>
            <consortium name="Aedes aegypti Genome Working Group (AGWG)"/>
            <person name="Matthews B.J."/>
        </authorList>
    </citation>
    <scope>NUCLEOTIDE SEQUENCE [LARGE SCALE GENOMIC DNA]</scope>
    <source>
        <strain evidence="8 9">LVP_AGWG</strain>
    </source>
</reference>
<feature type="domain" description="DNA mismatch repair proteins mutS family" evidence="7">
    <location>
        <begin position="565"/>
        <end position="772"/>
    </location>
</feature>
<dbReference type="Pfam" id="PF00488">
    <property type="entry name" value="MutS_V"/>
    <property type="match status" value="1"/>
</dbReference>
<dbReference type="Gene3D" id="3.30.420.110">
    <property type="entry name" value="MutS, connector domain"/>
    <property type="match status" value="1"/>
</dbReference>
<evidence type="ECO:0000313" key="8">
    <source>
        <dbReference type="EnsemblMetazoa" id="AAEL001140-PB"/>
    </source>
</evidence>
<dbReference type="GO" id="GO:0140664">
    <property type="term" value="F:ATP-dependent DNA damage sensor activity"/>
    <property type="evidence" value="ECO:0007669"/>
    <property type="project" value="InterPro"/>
</dbReference>
<dbReference type="Pfam" id="PF05192">
    <property type="entry name" value="MutS_III"/>
    <property type="match status" value="1"/>
</dbReference>
<keyword evidence="5" id="KW-0469">Meiosis</keyword>
<dbReference type="SMART" id="SM00534">
    <property type="entry name" value="MUTSac"/>
    <property type="match status" value="1"/>
</dbReference>
<comment type="similarity">
    <text evidence="1">Belongs to the DNA mismatch repair MutS family.</text>
</comment>
<dbReference type="InterPro" id="IPR045076">
    <property type="entry name" value="MutS"/>
</dbReference>
<keyword evidence="2" id="KW-0547">Nucleotide-binding</keyword>
<dbReference type="InterPro" id="IPR036187">
    <property type="entry name" value="DNA_mismatch_repair_MutS_sf"/>
</dbReference>
<evidence type="ECO:0000313" key="9">
    <source>
        <dbReference type="Proteomes" id="UP000008820"/>
    </source>
</evidence>
<evidence type="ECO:0000259" key="7">
    <source>
        <dbReference type="SMART" id="SM00534"/>
    </source>
</evidence>
<dbReference type="EnsemblMetazoa" id="AAEL001140-RB">
    <property type="protein sequence ID" value="AAEL001140-PB"/>
    <property type="gene ID" value="AAEL001140"/>
</dbReference>
<protein>
    <submittedName>
        <fullName evidence="8">Uncharacterized protein</fullName>
    </submittedName>
</protein>
<dbReference type="PIRSF" id="PIRSF005813">
    <property type="entry name" value="MSH2"/>
    <property type="match status" value="1"/>
</dbReference>
<dbReference type="InterPro" id="IPR011184">
    <property type="entry name" value="DNA_mismatch_repair_Msh2"/>
</dbReference>
<dbReference type="Gene3D" id="3.40.50.300">
    <property type="entry name" value="P-loop containing nucleotide triphosphate hydrolases"/>
    <property type="match status" value="1"/>
</dbReference>
<dbReference type="AlphaFoldDB" id="A0A6I8T4J8"/>
<accession>A0A6I8T4J8</accession>
<dbReference type="OrthoDB" id="10252754at2759"/>
<keyword evidence="3" id="KW-0067">ATP-binding</keyword>
<evidence type="ECO:0000256" key="1">
    <source>
        <dbReference type="ARBA" id="ARBA00006271"/>
    </source>
</evidence>
<dbReference type="GO" id="GO:0005524">
    <property type="term" value="F:ATP binding"/>
    <property type="evidence" value="ECO:0007669"/>
    <property type="project" value="UniProtKB-KW"/>
</dbReference>